<sequence length="46" mass="5385">MLPKTAHHDARSPPPSTWNTALTRLFSVLCLYSRRFCRHAYLPCRL</sequence>
<protein>
    <submittedName>
        <fullName evidence="1">DNA polymerase III subunit epsilon</fullName>
    </submittedName>
</protein>
<evidence type="ECO:0000313" key="1">
    <source>
        <dbReference type="EMBL" id="PGF36243.1"/>
    </source>
</evidence>
<organism evidence="1 2">
    <name type="scientific">Cutibacterium acnes</name>
    <name type="common">Propionibacterium acnes</name>
    <dbReference type="NCBI Taxonomy" id="1747"/>
    <lineage>
        <taxon>Bacteria</taxon>
        <taxon>Bacillati</taxon>
        <taxon>Actinomycetota</taxon>
        <taxon>Actinomycetes</taxon>
        <taxon>Propionibacteriales</taxon>
        <taxon>Propionibacteriaceae</taxon>
        <taxon>Cutibacterium</taxon>
    </lineage>
</organism>
<dbReference type="GeneID" id="92856707"/>
<name>A0A2B7IG44_CUTAC</name>
<evidence type="ECO:0000313" key="2">
    <source>
        <dbReference type="Proteomes" id="UP000226191"/>
    </source>
</evidence>
<accession>A0A2B7IG44</accession>
<dbReference type="EMBL" id="MVCE01000001">
    <property type="protein sequence ID" value="PGF36243.1"/>
    <property type="molecule type" value="Genomic_DNA"/>
</dbReference>
<proteinExistence type="predicted"/>
<dbReference type="AlphaFoldDB" id="A0A2B7IG44"/>
<dbReference type="Proteomes" id="UP000226191">
    <property type="component" value="Unassembled WGS sequence"/>
</dbReference>
<reference evidence="1 2" key="1">
    <citation type="submission" date="2017-02" db="EMBL/GenBank/DDBJ databases">
        <title>Prevalence of linear plasmids in Cutibacterium acnes isolates obtained from cancerous prostatic tissue.</title>
        <authorList>
            <person name="Davidsson S."/>
            <person name="Bruggemann H."/>
        </authorList>
    </citation>
    <scope>NUCLEOTIDE SEQUENCE [LARGE SCALE GENOMIC DNA]</scope>
    <source>
        <strain evidence="1 2">11-78</strain>
    </source>
</reference>
<comment type="caution">
    <text evidence="1">The sequence shown here is derived from an EMBL/GenBank/DDBJ whole genome shotgun (WGS) entry which is preliminary data.</text>
</comment>
<dbReference type="RefSeq" id="WP_002519139.1">
    <property type="nucleotide sequence ID" value="NZ_AP019664.1"/>
</dbReference>
<gene>
    <name evidence="1" type="ORF">B1B09_00895</name>
</gene>